<dbReference type="InterPro" id="IPR036397">
    <property type="entry name" value="RNaseH_sf"/>
</dbReference>
<dbReference type="Gene3D" id="3.30.420.10">
    <property type="entry name" value="Ribonuclease H-like superfamily/Ribonuclease H"/>
    <property type="match status" value="1"/>
</dbReference>
<proteinExistence type="predicted"/>
<dbReference type="PANTHER" id="PTHR46791:SF11">
    <property type="entry name" value="INTEGRASE CATALYTIC DOMAIN-CONTAINING PROTEIN"/>
    <property type="match status" value="1"/>
</dbReference>
<dbReference type="PANTHER" id="PTHR46791">
    <property type="entry name" value="EXPRESSED PROTEIN"/>
    <property type="match status" value="1"/>
</dbReference>
<dbReference type="Ensembl" id="ENSCCRT00000154304.1">
    <property type="protein sequence ID" value="ENSCCRP00000136411.1"/>
    <property type="gene ID" value="ENSCCRG00000080868.1"/>
</dbReference>
<dbReference type="SUPFAM" id="SSF53098">
    <property type="entry name" value="Ribonuclease H-like"/>
    <property type="match status" value="1"/>
</dbReference>
<organism evidence="2 3">
    <name type="scientific">Cyprinus carpio carpio</name>
    <dbReference type="NCBI Taxonomy" id="630221"/>
    <lineage>
        <taxon>Eukaryota</taxon>
        <taxon>Metazoa</taxon>
        <taxon>Chordata</taxon>
        <taxon>Craniata</taxon>
        <taxon>Vertebrata</taxon>
        <taxon>Euteleostomi</taxon>
        <taxon>Actinopterygii</taxon>
        <taxon>Neopterygii</taxon>
        <taxon>Teleostei</taxon>
        <taxon>Ostariophysi</taxon>
        <taxon>Cypriniformes</taxon>
        <taxon>Cyprinidae</taxon>
        <taxon>Cyprininae</taxon>
        <taxon>Cyprinus</taxon>
    </lineage>
</organism>
<dbReference type="Proteomes" id="UP001108240">
    <property type="component" value="Unplaced"/>
</dbReference>
<dbReference type="Pfam" id="PF24764">
    <property type="entry name" value="rva_4"/>
    <property type="match status" value="1"/>
</dbReference>
<name>A0A9J8A0Y3_CYPCA</name>
<evidence type="ECO:0000313" key="3">
    <source>
        <dbReference type="Proteomes" id="UP001108240"/>
    </source>
</evidence>
<dbReference type="GeneTree" id="ENSGT00940000164996"/>
<dbReference type="InterPro" id="IPR012337">
    <property type="entry name" value="RNaseH-like_sf"/>
</dbReference>
<evidence type="ECO:0000259" key="1">
    <source>
        <dbReference type="PROSITE" id="PS50994"/>
    </source>
</evidence>
<dbReference type="InterPro" id="IPR058913">
    <property type="entry name" value="Integrase_dom_put"/>
</dbReference>
<accession>A0A9J8A0Y3</accession>
<dbReference type="GO" id="GO:0015074">
    <property type="term" value="P:DNA integration"/>
    <property type="evidence" value="ECO:0007669"/>
    <property type="project" value="InterPro"/>
</dbReference>
<feature type="domain" description="Integrase catalytic" evidence="1">
    <location>
        <begin position="262"/>
        <end position="445"/>
    </location>
</feature>
<protein>
    <recommendedName>
        <fullName evidence="1">Integrase catalytic domain-containing protein</fullName>
    </recommendedName>
</protein>
<dbReference type="InterPro" id="IPR001584">
    <property type="entry name" value="Integrase_cat-core"/>
</dbReference>
<dbReference type="GO" id="GO:0003676">
    <property type="term" value="F:nucleic acid binding"/>
    <property type="evidence" value="ECO:0007669"/>
    <property type="project" value="InterPro"/>
</dbReference>
<keyword evidence="3" id="KW-1185">Reference proteome</keyword>
<sequence>MHLLSWFANRHKILEEEEEEEEEHFGQLGTAQVFQRERGGGSRGCHSLTLIMNRPEEQILLDHIWERLRSRLEHALARMPVDLDFLEFICVQELVFLSAVSPQVIIPVDIWEGLTGLHHAITSERQRNETHVVTAHFEQGSCGRPKAVIGCEYLTSLLEMNLPVRCIASLLGVSERTVHRQLAEFNLSVRSLYSSLTDSELDTLVSSIKSRMPNSGYRMVKGALKAEGHKVQYERVRASLHRVDTLGVLSRMTELGCVVRRRYSVPGPKSLMHIDTNHKLIRYNIVLFGGVDGFSRKIMYLGAATNNTALTALTFFQESVERYGFPLRVRGDHGVENVDIARLMYTILGTGRSSFISGKSVHNQRIERLWRDVWTAVTSVYYDVLHYLEEDNYLNIADQTHLFCCHYTFLPRLQDDLNFFRDGWDNHPLRTEHSMSPNQLWELGQIHYQVDDPPNEEEMNIAEIDWESSGLPPDESVGVNVPTVQCPLTPEQLTALKDTVDPRSPSQSYGIDIYMAAVQFCQALE</sequence>
<dbReference type="PROSITE" id="PS50994">
    <property type="entry name" value="INTEGRASE"/>
    <property type="match status" value="1"/>
</dbReference>
<reference evidence="2" key="1">
    <citation type="submission" date="2025-08" db="UniProtKB">
        <authorList>
            <consortium name="Ensembl"/>
        </authorList>
    </citation>
    <scope>IDENTIFICATION</scope>
</reference>
<dbReference type="AlphaFoldDB" id="A0A9J8A0Y3"/>
<reference evidence="2" key="2">
    <citation type="submission" date="2025-09" db="UniProtKB">
        <authorList>
            <consortium name="Ensembl"/>
        </authorList>
    </citation>
    <scope>IDENTIFICATION</scope>
</reference>
<evidence type="ECO:0000313" key="2">
    <source>
        <dbReference type="Ensembl" id="ENSCCRP00000136411.1"/>
    </source>
</evidence>